<comment type="caution">
    <text evidence="1">The sequence shown here is derived from an EMBL/GenBank/DDBJ whole genome shotgun (WGS) entry which is preliminary data.</text>
</comment>
<name>A0ABT0DWI3_9SPHN</name>
<proteinExistence type="predicted"/>
<keyword evidence="2" id="KW-1185">Reference proteome</keyword>
<dbReference type="Proteomes" id="UP001203512">
    <property type="component" value="Unassembled WGS sequence"/>
</dbReference>
<evidence type="ECO:0000313" key="1">
    <source>
        <dbReference type="EMBL" id="MCK0531489.1"/>
    </source>
</evidence>
<accession>A0ABT0DWI3</accession>
<dbReference type="RefSeq" id="WP_247231107.1">
    <property type="nucleotide sequence ID" value="NZ_JALKHS010000006.1"/>
</dbReference>
<evidence type="ECO:0000313" key="2">
    <source>
        <dbReference type="Proteomes" id="UP001203512"/>
    </source>
</evidence>
<sequence length="179" mass="19721">MSGEELKPDLRPWGYAPGHYSFRCMDCPEPTSFEGYAQGDKRSIRCEKHALEARDAMFTPEQIAAANAKTDRLTRELDITNADHIALWLEANMADSSLAWLACRIVEAHEAAIRAHPLPEQPREAQIEAAAKAHCDFFGGQGWWDSGLIADTKPKALEAMRVAIAALSPPSTETKESGE</sequence>
<organism evidence="1 2">
    <name type="scientific">Sphingobium agri</name>
    <dbReference type="NCBI Taxonomy" id="2933566"/>
    <lineage>
        <taxon>Bacteria</taxon>
        <taxon>Pseudomonadati</taxon>
        <taxon>Pseudomonadota</taxon>
        <taxon>Alphaproteobacteria</taxon>
        <taxon>Sphingomonadales</taxon>
        <taxon>Sphingomonadaceae</taxon>
        <taxon>Sphingobium</taxon>
    </lineage>
</organism>
<protein>
    <submittedName>
        <fullName evidence="1">Uncharacterized protein</fullName>
    </submittedName>
</protein>
<dbReference type="EMBL" id="JALKHS010000006">
    <property type="protein sequence ID" value="MCK0531489.1"/>
    <property type="molecule type" value="Genomic_DNA"/>
</dbReference>
<reference evidence="1 2" key="1">
    <citation type="submission" date="2022-04" db="EMBL/GenBank/DDBJ databases">
        <authorList>
            <person name="Huq M.A."/>
        </authorList>
    </citation>
    <scope>NUCLEOTIDE SEQUENCE [LARGE SCALE GENOMIC DNA]</scope>
    <source>
        <strain evidence="1 2">MAH-33</strain>
    </source>
</reference>
<gene>
    <name evidence="1" type="ORF">MU848_07815</name>
</gene>